<accession>A0A1E3MC10</accession>
<evidence type="ECO:0000313" key="1">
    <source>
        <dbReference type="EMBL" id="APP30376.1"/>
    </source>
</evidence>
<dbReference type="EMBL" id="CP018664">
    <property type="protein sequence ID" value="APP30376.1"/>
    <property type="molecule type" value="Genomic_DNA"/>
</dbReference>
<reference evidence="1 2" key="1">
    <citation type="journal article" date="2014" name="Antimicrob. Agents Chemother.">
        <title>Triclosan can select for an AdeIJK-overexpressing mutant of Acinetobacter baumannii ATCC 17978 that displays reduced susceptibility to multiple antibiotics.</title>
        <authorList>
            <person name="Fernando D.M."/>
            <person name="Xu W."/>
            <person name="Loewen P.C."/>
            <person name="Zhanel G.G."/>
            <person name="Kumar A."/>
        </authorList>
    </citation>
    <scope>NUCLEOTIDE SEQUENCE [LARGE SCALE GENOMIC DNA]</scope>
    <source>
        <strain evidence="2">ATCC 17978</strain>
    </source>
</reference>
<dbReference type="RefSeq" id="WP_000598979.1">
    <property type="nucleotide sequence ID" value="NZ_CAUZGM010000004.1"/>
</dbReference>
<sequence>MIKYKLCLALLLGASTVANAEFNIENNPNQPVYIKLGYQNVLNSSFIYTDVSKNVDLKKNIVTVPYGEVTVLLNPVLNNNNEIKGKDYYFINYQPKILLGKIQYKLPFVISDVGAIGTSIIYNDNNISIFSIESYANPVSNNNSKKFKSDIYIFNKKNLGIYNPSFLSINVKLKSLNDASMKFTKLSSIKYNKNDKSYQVVYDFQKVTEDFTSTGKVNYEKFPIQYSFSLIPDKNKPFLIKDIIEKRKGDKNIISKIENNDMYSYSLK</sequence>
<name>A0A1E3MC10_ACIBA</name>
<proteinExistence type="predicted"/>
<dbReference type="Proteomes" id="UP000072389">
    <property type="component" value="Chromosome"/>
</dbReference>
<gene>
    <name evidence="1" type="ORF">AUO97_05885</name>
</gene>
<dbReference type="AlphaFoldDB" id="A0A1E3MC10"/>
<protein>
    <submittedName>
        <fullName evidence="1">Uncharacterized protein</fullName>
    </submittedName>
</protein>
<evidence type="ECO:0000313" key="2">
    <source>
        <dbReference type="Proteomes" id="UP000072389"/>
    </source>
</evidence>
<organism evidence="1 2">
    <name type="scientific">Acinetobacter baumannii</name>
    <dbReference type="NCBI Taxonomy" id="470"/>
    <lineage>
        <taxon>Bacteria</taxon>
        <taxon>Pseudomonadati</taxon>
        <taxon>Pseudomonadota</taxon>
        <taxon>Gammaproteobacteria</taxon>
        <taxon>Moraxellales</taxon>
        <taxon>Moraxellaceae</taxon>
        <taxon>Acinetobacter</taxon>
        <taxon>Acinetobacter calcoaceticus/baumannii complex</taxon>
    </lineage>
</organism>